<feature type="compositionally biased region" description="Basic and acidic residues" evidence="1">
    <location>
        <begin position="538"/>
        <end position="552"/>
    </location>
</feature>
<evidence type="ECO:0000256" key="1">
    <source>
        <dbReference type="SAM" id="MobiDB-lite"/>
    </source>
</evidence>
<dbReference type="SMART" id="SM01054">
    <property type="entry name" value="CaM_binding"/>
    <property type="match status" value="1"/>
</dbReference>
<dbReference type="InterPro" id="IPR012417">
    <property type="entry name" value="CaM-bd_dom_pln"/>
</dbReference>
<gene>
    <name evidence="3" type="ORF">JCGZ_19907</name>
</gene>
<dbReference type="GO" id="GO:0005516">
    <property type="term" value="F:calmodulin binding"/>
    <property type="evidence" value="ECO:0007669"/>
    <property type="project" value="InterPro"/>
</dbReference>
<feature type="region of interest" description="Disordered" evidence="1">
    <location>
        <begin position="68"/>
        <end position="111"/>
    </location>
</feature>
<feature type="compositionally biased region" description="Polar residues" evidence="1">
    <location>
        <begin position="174"/>
        <end position="185"/>
    </location>
</feature>
<dbReference type="PANTHER" id="PTHR33349">
    <property type="entry name" value="EMB|CAB62594.1"/>
    <property type="match status" value="1"/>
</dbReference>
<accession>A0A067JWR7</accession>
<feature type="compositionally biased region" description="Basic and acidic residues" evidence="1">
    <location>
        <begin position="193"/>
        <end position="213"/>
    </location>
</feature>
<feature type="domain" description="Calmodulin-binding" evidence="2">
    <location>
        <begin position="489"/>
        <end position="602"/>
    </location>
</feature>
<feature type="compositionally biased region" description="Low complexity" evidence="1">
    <location>
        <begin position="216"/>
        <end position="228"/>
    </location>
</feature>
<dbReference type="Pfam" id="PF07839">
    <property type="entry name" value="CaM_binding"/>
    <property type="match status" value="1"/>
</dbReference>
<keyword evidence="4" id="KW-1185">Reference proteome</keyword>
<name>A0A067JWR7_JATCU</name>
<dbReference type="KEGG" id="jcu:105644128"/>
<dbReference type="STRING" id="180498.A0A067JWR7"/>
<organism evidence="3 4">
    <name type="scientific">Jatropha curcas</name>
    <name type="common">Barbados nut</name>
    <dbReference type="NCBI Taxonomy" id="180498"/>
    <lineage>
        <taxon>Eukaryota</taxon>
        <taxon>Viridiplantae</taxon>
        <taxon>Streptophyta</taxon>
        <taxon>Embryophyta</taxon>
        <taxon>Tracheophyta</taxon>
        <taxon>Spermatophyta</taxon>
        <taxon>Magnoliopsida</taxon>
        <taxon>eudicotyledons</taxon>
        <taxon>Gunneridae</taxon>
        <taxon>Pentapetalae</taxon>
        <taxon>rosids</taxon>
        <taxon>fabids</taxon>
        <taxon>Malpighiales</taxon>
        <taxon>Euphorbiaceae</taxon>
        <taxon>Crotonoideae</taxon>
        <taxon>Jatropheae</taxon>
        <taxon>Jatropha</taxon>
    </lineage>
</organism>
<feature type="region of interest" description="Disordered" evidence="1">
    <location>
        <begin position="150"/>
        <end position="233"/>
    </location>
</feature>
<dbReference type="AlphaFoldDB" id="A0A067JWR7"/>
<protein>
    <recommendedName>
        <fullName evidence="2">Calmodulin-binding domain-containing protein</fullName>
    </recommendedName>
</protein>
<evidence type="ECO:0000313" key="4">
    <source>
        <dbReference type="Proteomes" id="UP000027138"/>
    </source>
</evidence>
<dbReference type="EMBL" id="KK914862">
    <property type="protein sequence ID" value="KDP27208.1"/>
    <property type="molecule type" value="Genomic_DNA"/>
</dbReference>
<dbReference type="Proteomes" id="UP000027138">
    <property type="component" value="Unassembled WGS sequence"/>
</dbReference>
<evidence type="ECO:0000259" key="2">
    <source>
        <dbReference type="SMART" id="SM01054"/>
    </source>
</evidence>
<sequence length="614" mass="68391">MAEQSISLPVTPRSIESDAVYARRHSMGKPSSSASGEKVLPNYLRTSTGSCHDFCKYGRKHAFEEKGRRPFIKRNAKKPPDEQNLIELHPERNKASKVNYKPSPNIPPKTPEIIKREVSRKSLNRQTPVISKVISEAKTSSGVLLTKSADRQSPVLKEGPTKKKITSKEVFTKSFDSQSSVSSEIWGQKGKKSTQERKQKSTVELRNSPDLKTHLSPKVVKPDVSSSSGKLEVSTKQVLSKVKRDNLSAKGASSLKLKLSAPDSRVSSVSTIRGNANNKTGQRKLTSIIAAKRVQMMPGALQSPKSSSSGIARGLASPRISLTRRPSLSRVASLNARKKKGLELASALKNQKKIVKTENEHPKIKHDDLDQSIKVTNSDLVQEKTLYVVKMEAEKKHLDPVDKVNNFAESSPPPVLSAKSPTLPESPLLLSHNEEDEEESEYTVTESEDDLLSEYDETEYMEEAEIREGEQNWRHSKVGMVSSLDKNDQAVKLKFRRGRVIDIDTRDNCPRKLKFRRGRVLEDNQNFKAGARRSFKRRGAEGHANDGKPRSEKVVLRHQDVHGKKDGLVLFNNVIEETASKLAETRKSKVKALVGAFETVISLQDKKPTTNTFS</sequence>
<feature type="compositionally biased region" description="Low complexity" evidence="1">
    <location>
        <begin position="420"/>
        <end position="431"/>
    </location>
</feature>
<feature type="region of interest" description="Disordered" evidence="1">
    <location>
        <begin position="403"/>
        <end position="441"/>
    </location>
</feature>
<proteinExistence type="predicted"/>
<dbReference type="OrthoDB" id="766386at2759"/>
<feature type="region of interest" description="Disordered" evidence="1">
    <location>
        <begin position="531"/>
        <end position="552"/>
    </location>
</feature>
<dbReference type="PANTHER" id="PTHR33349:SF1">
    <property type="entry name" value="EMB|CAB62594.1"/>
    <property type="match status" value="1"/>
</dbReference>
<reference evidence="3 4" key="1">
    <citation type="journal article" date="2014" name="PLoS ONE">
        <title>Global Analysis of Gene Expression Profiles in Physic Nut (Jatropha curcas L.) Seedlings Exposed to Salt Stress.</title>
        <authorList>
            <person name="Zhang L."/>
            <person name="Zhang C."/>
            <person name="Wu P."/>
            <person name="Chen Y."/>
            <person name="Li M."/>
            <person name="Jiang H."/>
            <person name="Wu G."/>
        </authorList>
    </citation>
    <scope>NUCLEOTIDE SEQUENCE [LARGE SCALE GENOMIC DNA]</scope>
    <source>
        <strain evidence="4">cv. GZQX0401</strain>
        <tissue evidence="3">Young leaves</tissue>
    </source>
</reference>
<evidence type="ECO:0000313" key="3">
    <source>
        <dbReference type="EMBL" id="KDP27208.1"/>
    </source>
</evidence>